<dbReference type="EMBL" id="FODE01000007">
    <property type="protein sequence ID" value="SEN45938.1"/>
    <property type="molecule type" value="Genomic_DNA"/>
</dbReference>
<gene>
    <name evidence="10" type="ORF">SAMN04489859_100784</name>
</gene>
<feature type="domain" description="RNA polymerase sigma factor 70 region 4 type 2" evidence="9">
    <location>
        <begin position="116"/>
        <end position="168"/>
    </location>
</feature>
<evidence type="ECO:0000313" key="10">
    <source>
        <dbReference type="EMBL" id="SEN45938.1"/>
    </source>
</evidence>
<dbReference type="InterPro" id="IPR000838">
    <property type="entry name" value="RNA_pol_sigma70_ECF_CS"/>
</dbReference>
<evidence type="ECO:0000256" key="6">
    <source>
        <dbReference type="RuleBase" id="RU000716"/>
    </source>
</evidence>
<accession>A0A1H8GRP5</accession>
<dbReference type="AlphaFoldDB" id="A0A1H8GRP5"/>
<dbReference type="RefSeq" id="WP_090611151.1">
    <property type="nucleotide sequence ID" value="NZ_CP067124.1"/>
</dbReference>
<dbReference type="NCBIfam" id="TIGR02937">
    <property type="entry name" value="sigma70-ECF"/>
    <property type="match status" value="1"/>
</dbReference>
<name>A0A1H8GRP5_9RHOB</name>
<keyword evidence="3 6" id="KW-0731">Sigma factor</keyword>
<evidence type="ECO:0000256" key="5">
    <source>
        <dbReference type="ARBA" id="ARBA00023163"/>
    </source>
</evidence>
<dbReference type="PROSITE" id="PS01063">
    <property type="entry name" value="SIGMA70_ECF"/>
    <property type="match status" value="1"/>
</dbReference>
<evidence type="ECO:0000256" key="4">
    <source>
        <dbReference type="ARBA" id="ARBA00023125"/>
    </source>
</evidence>
<reference evidence="10 11" key="1">
    <citation type="submission" date="2016-10" db="EMBL/GenBank/DDBJ databases">
        <authorList>
            <person name="de Groot N.N."/>
        </authorList>
    </citation>
    <scope>NUCLEOTIDE SEQUENCE [LARGE SCALE GENOMIC DNA]</scope>
    <source>
        <strain evidence="10 11">DSM 8512</strain>
    </source>
</reference>
<dbReference type="SUPFAM" id="SSF88946">
    <property type="entry name" value="Sigma2 domain of RNA polymerase sigma factors"/>
    <property type="match status" value="1"/>
</dbReference>
<dbReference type="GO" id="GO:0016987">
    <property type="term" value="F:sigma factor activity"/>
    <property type="evidence" value="ECO:0007669"/>
    <property type="project" value="UniProtKB-KW"/>
</dbReference>
<evidence type="ECO:0000259" key="8">
    <source>
        <dbReference type="Pfam" id="PF04542"/>
    </source>
</evidence>
<evidence type="ECO:0000256" key="2">
    <source>
        <dbReference type="ARBA" id="ARBA00023015"/>
    </source>
</evidence>
<dbReference type="STRING" id="34002.SAMN04489859_100784"/>
<dbReference type="InterPro" id="IPR007627">
    <property type="entry name" value="RNA_pol_sigma70_r2"/>
</dbReference>
<organism evidence="10 11">
    <name type="scientific">Paracoccus alcaliphilus</name>
    <dbReference type="NCBI Taxonomy" id="34002"/>
    <lineage>
        <taxon>Bacteria</taxon>
        <taxon>Pseudomonadati</taxon>
        <taxon>Pseudomonadota</taxon>
        <taxon>Alphaproteobacteria</taxon>
        <taxon>Rhodobacterales</taxon>
        <taxon>Paracoccaceae</taxon>
        <taxon>Paracoccus</taxon>
    </lineage>
</organism>
<sequence>MTSAAKRNDDGNTAADERHPRDQLVDHLPALRAFALSLTREGASADDLVQDTIVKAWTNMDKFQAGTNLRAWLFTILRNTFYSARRKTKREVSDTDGIHAAKQATRPDHDGRLALRDFRAAFEQLPDEQREALILVGASGFSYEQAAAMTGVAVGTVKSRANRGRRKLAELLDLSGADDLDMTDQATLAVMSASQTIMR</sequence>
<evidence type="ECO:0000313" key="11">
    <source>
        <dbReference type="Proteomes" id="UP000199054"/>
    </source>
</evidence>
<dbReference type="CDD" id="cd06171">
    <property type="entry name" value="Sigma70_r4"/>
    <property type="match status" value="1"/>
</dbReference>
<dbReference type="NCBIfam" id="NF009198">
    <property type="entry name" value="PRK12546.1"/>
    <property type="match status" value="1"/>
</dbReference>
<dbReference type="InterPro" id="IPR013324">
    <property type="entry name" value="RNA_pol_sigma_r3/r4-like"/>
</dbReference>
<dbReference type="GO" id="GO:0006352">
    <property type="term" value="P:DNA-templated transcription initiation"/>
    <property type="evidence" value="ECO:0007669"/>
    <property type="project" value="InterPro"/>
</dbReference>
<dbReference type="Gene3D" id="1.10.10.10">
    <property type="entry name" value="Winged helix-like DNA-binding domain superfamily/Winged helix DNA-binding domain"/>
    <property type="match status" value="1"/>
</dbReference>
<dbReference type="Pfam" id="PF08281">
    <property type="entry name" value="Sigma70_r4_2"/>
    <property type="match status" value="1"/>
</dbReference>
<dbReference type="InterPro" id="IPR036388">
    <property type="entry name" value="WH-like_DNA-bd_sf"/>
</dbReference>
<evidence type="ECO:0000256" key="1">
    <source>
        <dbReference type="ARBA" id="ARBA00010641"/>
    </source>
</evidence>
<dbReference type="Gene3D" id="1.10.1740.10">
    <property type="match status" value="1"/>
</dbReference>
<keyword evidence="4 6" id="KW-0238">DNA-binding</keyword>
<dbReference type="GO" id="GO:0003677">
    <property type="term" value="F:DNA binding"/>
    <property type="evidence" value="ECO:0007669"/>
    <property type="project" value="UniProtKB-KW"/>
</dbReference>
<dbReference type="InterPro" id="IPR013249">
    <property type="entry name" value="RNA_pol_sigma70_r4_t2"/>
</dbReference>
<dbReference type="NCBIfam" id="NF009199">
    <property type="entry name" value="PRK12547.1"/>
    <property type="match status" value="1"/>
</dbReference>
<proteinExistence type="inferred from homology"/>
<dbReference type="Pfam" id="PF04542">
    <property type="entry name" value="Sigma70_r2"/>
    <property type="match status" value="1"/>
</dbReference>
<dbReference type="Proteomes" id="UP000199054">
    <property type="component" value="Unassembled WGS sequence"/>
</dbReference>
<dbReference type="PANTHER" id="PTHR43133:SF25">
    <property type="entry name" value="RNA POLYMERASE SIGMA FACTOR RFAY-RELATED"/>
    <property type="match status" value="1"/>
</dbReference>
<dbReference type="SUPFAM" id="SSF88659">
    <property type="entry name" value="Sigma3 and sigma4 domains of RNA polymerase sigma factors"/>
    <property type="match status" value="1"/>
</dbReference>
<feature type="region of interest" description="Disordered" evidence="7">
    <location>
        <begin position="1"/>
        <end position="22"/>
    </location>
</feature>
<dbReference type="InterPro" id="IPR013325">
    <property type="entry name" value="RNA_pol_sigma_r2"/>
</dbReference>
<dbReference type="PANTHER" id="PTHR43133">
    <property type="entry name" value="RNA POLYMERASE ECF-TYPE SIGMA FACTO"/>
    <property type="match status" value="1"/>
</dbReference>
<dbReference type="InterPro" id="IPR014284">
    <property type="entry name" value="RNA_pol_sigma-70_dom"/>
</dbReference>
<dbReference type="InterPro" id="IPR039425">
    <property type="entry name" value="RNA_pol_sigma-70-like"/>
</dbReference>
<keyword evidence="11" id="KW-1185">Reference proteome</keyword>
<keyword evidence="5 6" id="KW-0804">Transcription</keyword>
<evidence type="ECO:0000256" key="3">
    <source>
        <dbReference type="ARBA" id="ARBA00023082"/>
    </source>
</evidence>
<keyword evidence="2 6" id="KW-0805">Transcription regulation</keyword>
<comment type="similarity">
    <text evidence="1 6">Belongs to the sigma-70 factor family. ECF subfamily.</text>
</comment>
<feature type="domain" description="RNA polymerase sigma-70 region 2" evidence="8">
    <location>
        <begin position="26"/>
        <end position="90"/>
    </location>
</feature>
<protein>
    <recommendedName>
        <fullName evidence="6">RNA polymerase sigma factor</fullName>
    </recommendedName>
</protein>
<evidence type="ECO:0000256" key="7">
    <source>
        <dbReference type="SAM" id="MobiDB-lite"/>
    </source>
</evidence>
<evidence type="ECO:0000259" key="9">
    <source>
        <dbReference type="Pfam" id="PF08281"/>
    </source>
</evidence>
<dbReference type="OrthoDB" id="9803470at2"/>